<dbReference type="PANTHER" id="PTHR43792:SF1">
    <property type="entry name" value="N-ACETYLTRANSFERASE DOMAIN-CONTAINING PROTEIN"/>
    <property type="match status" value="1"/>
</dbReference>
<dbReference type="Gene3D" id="3.40.630.30">
    <property type="match status" value="1"/>
</dbReference>
<evidence type="ECO:0000313" key="2">
    <source>
        <dbReference type="EMBL" id="KAD4060643.1"/>
    </source>
</evidence>
<accession>A0A5N6MUY0</accession>
<dbReference type="InterPro" id="IPR000182">
    <property type="entry name" value="GNAT_dom"/>
</dbReference>
<dbReference type="PANTHER" id="PTHR43792">
    <property type="entry name" value="GNAT FAMILY, PUTATIVE (AFU_ORTHOLOGUE AFUA_3G00765)-RELATED-RELATED"/>
    <property type="match status" value="1"/>
</dbReference>
<dbReference type="PROSITE" id="PS51186">
    <property type="entry name" value="GNAT"/>
    <property type="match status" value="1"/>
</dbReference>
<dbReference type="Proteomes" id="UP000326852">
    <property type="component" value="Unassembled WGS sequence"/>
</dbReference>
<dbReference type="GO" id="GO:0016747">
    <property type="term" value="F:acyltransferase activity, transferring groups other than amino-acyl groups"/>
    <property type="evidence" value="ECO:0007669"/>
    <property type="project" value="InterPro"/>
</dbReference>
<dbReference type="CDD" id="cd04301">
    <property type="entry name" value="NAT_SF"/>
    <property type="match status" value="1"/>
</dbReference>
<dbReference type="AlphaFoldDB" id="A0A5N6MUY0"/>
<evidence type="ECO:0000259" key="1">
    <source>
        <dbReference type="PROSITE" id="PS51186"/>
    </source>
</evidence>
<gene>
    <name evidence="2" type="ORF">GD627_02595</name>
</gene>
<keyword evidence="2" id="KW-0808">Transferase</keyword>
<proteinExistence type="predicted"/>
<dbReference type="SUPFAM" id="SSF55729">
    <property type="entry name" value="Acyl-CoA N-acyltransferases (Nat)"/>
    <property type="match status" value="1"/>
</dbReference>
<protein>
    <submittedName>
        <fullName evidence="2">GNAT family N-acetyltransferase</fullName>
    </submittedName>
</protein>
<dbReference type="Pfam" id="PF13302">
    <property type="entry name" value="Acetyltransf_3"/>
    <property type="match status" value="1"/>
</dbReference>
<evidence type="ECO:0000313" key="3">
    <source>
        <dbReference type="Proteomes" id="UP000326852"/>
    </source>
</evidence>
<name>A0A5N6MUY0_9MICC</name>
<reference evidence="2 3" key="1">
    <citation type="submission" date="2019-08" db="EMBL/GenBank/DDBJ databases">
        <title>Arthrobacter sp. nov., isolated from plateau pika and Tibetan wild ass.</title>
        <authorList>
            <person name="Ge Y."/>
        </authorList>
    </citation>
    <scope>NUCLEOTIDE SEQUENCE [LARGE SCALE GENOMIC DNA]</scope>
    <source>
        <strain evidence="2 3">785</strain>
    </source>
</reference>
<dbReference type="EMBL" id="VTFX01000001">
    <property type="protein sequence ID" value="KAD4060643.1"/>
    <property type="molecule type" value="Genomic_DNA"/>
</dbReference>
<sequence length="176" mass="19101">MELLQLSRGVIDSLAAGNLVAANRQAPLELTEHFSQDRQSLWRMRSAQLQEHPSDAAWISRAIYDPGLGRAVGVAGFHGPPDDSGMVEVGYSVDPAYRRRGYARAALQALLEVAARDPSIHTVRATISPDNSASRRLVEQYGFVAKGEQWDDEDGLEIIYEVDAGGAGSAVRTVPE</sequence>
<dbReference type="InterPro" id="IPR016181">
    <property type="entry name" value="Acyl_CoA_acyltransferase"/>
</dbReference>
<keyword evidence="3" id="KW-1185">Reference proteome</keyword>
<feature type="domain" description="N-acetyltransferase" evidence="1">
    <location>
        <begin position="28"/>
        <end position="165"/>
    </location>
</feature>
<comment type="caution">
    <text evidence="2">The sequence shown here is derived from an EMBL/GenBank/DDBJ whole genome shotgun (WGS) entry which is preliminary data.</text>
</comment>
<dbReference type="InterPro" id="IPR051531">
    <property type="entry name" value="N-acetyltransferase"/>
</dbReference>
<organism evidence="2 3">
    <name type="scientific">Arthrobacter yangruifuii</name>
    <dbReference type="NCBI Taxonomy" id="2606616"/>
    <lineage>
        <taxon>Bacteria</taxon>
        <taxon>Bacillati</taxon>
        <taxon>Actinomycetota</taxon>
        <taxon>Actinomycetes</taxon>
        <taxon>Micrococcales</taxon>
        <taxon>Micrococcaceae</taxon>
        <taxon>Arthrobacter</taxon>
    </lineage>
</organism>